<name>A0A2M7BCQ2_9BACT</name>
<sequence>MIKKLLKLIIFLIIVMAAVVGGDIFERAFGFRLADKIFPQKAPLKETIVQRRVLNEESVVTEVVEKCGSSVVTVGIKKTEKVFNPFEDFFDPFGFFNISKQTPKEQKIEQDIGSGFVVAKDGLIVTNKHVVSDTSAQYRVFTKDNQLYEVQKIYRDPVNDLAILKIDASKDGLKPVELGDSSNLKVGQFVIAIGAALGEFRNTVTTGVISGLGRTISAGSPFQGVENLDNVIQTDAAINPGNSGGPLLNSLGQVIGVNVAVASGAQNIGFTLPINTVKETLDNFNKTGQFSRPFLGLRYRDIEAKEAITKGWVEGAGVVEVVSGSPAESGGIKVGDIITKIDNEKITTKNPLSSVVSKKKVGQEIKVTVWRDGSEATLTVVLKETS</sequence>
<dbReference type="InterPro" id="IPR001940">
    <property type="entry name" value="Peptidase_S1C"/>
</dbReference>
<feature type="domain" description="PDZ" evidence="4">
    <location>
        <begin position="281"/>
        <end position="373"/>
    </location>
</feature>
<proteinExistence type="inferred from homology"/>
<dbReference type="InterPro" id="IPR001478">
    <property type="entry name" value="PDZ"/>
</dbReference>
<accession>A0A2M7BCQ2</accession>
<dbReference type="PROSITE" id="PS50106">
    <property type="entry name" value="PDZ"/>
    <property type="match status" value="1"/>
</dbReference>
<dbReference type="SUPFAM" id="SSF50494">
    <property type="entry name" value="Trypsin-like serine proteases"/>
    <property type="match status" value="1"/>
</dbReference>
<evidence type="ECO:0000259" key="4">
    <source>
        <dbReference type="PROSITE" id="PS50106"/>
    </source>
</evidence>
<dbReference type="Gene3D" id="2.30.42.10">
    <property type="match status" value="1"/>
</dbReference>
<dbReference type="Proteomes" id="UP000229631">
    <property type="component" value="Unassembled WGS sequence"/>
</dbReference>
<dbReference type="SMART" id="SM00228">
    <property type="entry name" value="PDZ"/>
    <property type="match status" value="1"/>
</dbReference>
<comment type="similarity">
    <text evidence="1">Belongs to the peptidase S1C family.</text>
</comment>
<dbReference type="InterPro" id="IPR009003">
    <property type="entry name" value="Peptidase_S1_PA"/>
</dbReference>
<dbReference type="GO" id="GO:0006508">
    <property type="term" value="P:proteolysis"/>
    <property type="evidence" value="ECO:0007669"/>
    <property type="project" value="UniProtKB-KW"/>
</dbReference>
<organism evidence="5 6">
    <name type="scientific">Candidatus Shapirobacteria bacterium CG03_land_8_20_14_0_80_39_12</name>
    <dbReference type="NCBI Taxonomy" id="1974879"/>
    <lineage>
        <taxon>Bacteria</taxon>
        <taxon>Candidatus Shapironibacteriota</taxon>
    </lineage>
</organism>
<dbReference type="PRINTS" id="PR00834">
    <property type="entry name" value="PROTEASES2C"/>
</dbReference>
<dbReference type="EMBL" id="PEVC01000039">
    <property type="protein sequence ID" value="PIV00877.1"/>
    <property type="molecule type" value="Genomic_DNA"/>
</dbReference>
<reference evidence="6" key="1">
    <citation type="submission" date="2017-09" db="EMBL/GenBank/DDBJ databases">
        <title>Depth-based differentiation of microbial function through sediment-hosted aquifers and enrichment of novel symbionts in the deep terrestrial subsurface.</title>
        <authorList>
            <person name="Probst A.J."/>
            <person name="Ladd B."/>
            <person name="Jarett J.K."/>
            <person name="Geller-Mcgrath D.E."/>
            <person name="Sieber C.M.K."/>
            <person name="Emerson J.B."/>
            <person name="Anantharaman K."/>
            <person name="Thomas B.C."/>
            <person name="Malmstrom R."/>
            <person name="Stieglmeier M."/>
            <person name="Klingl A."/>
            <person name="Woyke T."/>
            <person name="Ryan C.M."/>
            <person name="Banfield J.F."/>
        </authorList>
    </citation>
    <scope>NUCLEOTIDE SEQUENCE [LARGE SCALE GENOMIC DNA]</scope>
</reference>
<evidence type="ECO:0000256" key="1">
    <source>
        <dbReference type="ARBA" id="ARBA00010541"/>
    </source>
</evidence>
<protein>
    <recommendedName>
        <fullName evidence="4">PDZ domain-containing protein</fullName>
    </recommendedName>
</protein>
<dbReference type="AlphaFoldDB" id="A0A2M7BCQ2"/>
<dbReference type="GO" id="GO:0004252">
    <property type="term" value="F:serine-type endopeptidase activity"/>
    <property type="evidence" value="ECO:0007669"/>
    <property type="project" value="InterPro"/>
</dbReference>
<dbReference type="PANTHER" id="PTHR43343">
    <property type="entry name" value="PEPTIDASE S12"/>
    <property type="match status" value="1"/>
</dbReference>
<dbReference type="Pfam" id="PF13180">
    <property type="entry name" value="PDZ_2"/>
    <property type="match status" value="1"/>
</dbReference>
<keyword evidence="2" id="KW-0645">Protease</keyword>
<dbReference type="SUPFAM" id="SSF50156">
    <property type="entry name" value="PDZ domain-like"/>
    <property type="match status" value="1"/>
</dbReference>
<gene>
    <name evidence="5" type="ORF">COS54_02120</name>
</gene>
<evidence type="ECO:0000256" key="3">
    <source>
        <dbReference type="ARBA" id="ARBA00022801"/>
    </source>
</evidence>
<evidence type="ECO:0000313" key="6">
    <source>
        <dbReference type="Proteomes" id="UP000229631"/>
    </source>
</evidence>
<keyword evidence="3" id="KW-0378">Hydrolase</keyword>
<dbReference type="InterPro" id="IPR051201">
    <property type="entry name" value="Chloro_Bact_Ser_Proteases"/>
</dbReference>
<dbReference type="InterPro" id="IPR043504">
    <property type="entry name" value="Peptidase_S1_PA_chymotrypsin"/>
</dbReference>
<comment type="caution">
    <text evidence="5">The sequence shown here is derived from an EMBL/GenBank/DDBJ whole genome shotgun (WGS) entry which is preliminary data.</text>
</comment>
<dbReference type="InterPro" id="IPR036034">
    <property type="entry name" value="PDZ_sf"/>
</dbReference>
<dbReference type="Gene3D" id="2.40.10.10">
    <property type="entry name" value="Trypsin-like serine proteases"/>
    <property type="match status" value="2"/>
</dbReference>
<evidence type="ECO:0000256" key="2">
    <source>
        <dbReference type="ARBA" id="ARBA00022670"/>
    </source>
</evidence>
<dbReference type="PANTHER" id="PTHR43343:SF3">
    <property type="entry name" value="PROTEASE DO-LIKE 8, CHLOROPLASTIC"/>
    <property type="match status" value="1"/>
</dbReference>
<evidence type="ECO:0000313" key="5">
    <source>
        <dbReference type="EMBL" id="PIV00877.1"/>
    </source>
</evidence>
<dbReference type="Pfam" id="PF13365">
    <property type="entry name" value="Trypsin_2"/>
    <property type="match status" value="1"/>
</dbReference>